<dbReference type="AlphaFoldDB" id="A0A1T4XK53"/>
<sequence>MKNKFLYRLFLLIIDSRLMLFAGIRQRLLKSLTNTPPNYRLIVCSGVFVEGCEFLRMGDGVSFNQDCFISAYGGIEIGNEVSVGHRVSILSTEHRYDNPEVAIRWQPIVSAKVVIGNNVWIGANVTILAGTVIPDGCIIAAGAVVTKKLIEQDAVYAGCPAKLIKRRFNSEEKSTNNSTIQVNYDQKLQ</sequence>
<gene>
    <name evidence="3" type="ORF">SAMN02745130_03047</name>
</gene>
<evidence type="ECO:0000313" key="3">
    <source>
        <dbReference type="EMBL" id="SKA89495.1"/>
    </source>
</evidence>
<evidence type="ECO:0000256" key="1">
    <source>
        <dbReference type="ARBA" id="ARBA00007274"/>
    </source>
</evidence>
<dbReference type="EMBL" id="FUYB01000018">
    <property type="protein sequence ID" value="SKA89495.1"/>
    <property type="molecule type" value="Genomic_DNA"/>
</dbReference>
<accession>A0A1T4XK53</accession>
<dbReference type="InterPro" id="IPR001451">
    <property type="entry name" value="Hexapep"/>
</dbReference>
<name>A0A1T4XK53_9GAMM</name>
<keyword evidence="4" id="KW-1185">Reference proteome</keyword>
<keyword evidence="2 3" id="KW-0808">Transferase</keyword>
<comment type="similarity">
    <text evidence="1">Belongs to the transferase hexapeptide repeat family.</text>
</comment>
<dbReference type="GO" id="GO:0005829">
    <property type="term" value="C:cytosol"/>
    <property type="evidence" value="ECO:0007669"/>
    <property type="project" value="TreeGrafter"/>
</dbReference>
<dbReference type="OrthoDB" id="9815592at2"/>
<dbReference type="GO" id="GO:0008374">
    <property type="term" value="F:O-acyltransferase activity"/>
    <property type="evidence" value="ECO:0007669"/>
    <property type="project" value="TreeGrafter"/>
</dbReference>
<dbReference type="InterPro" id="IPR051159">
    <property type="entry name" value="Hexapeptide_acetyltransf"/>
</dbReference>
<dbReference type="CDD" id="cd04647">
    <property type="entry name" value="LbH_MAT_like"/>
    <property type="match status" value="1"/>
</dbReference>
<dbReference type="PANTHER" id="PTHR23416:SF23">
    <property type="entry name" value="ACETYLTRANSFERASE C18B11.09C-RELATED"/>
    <property type="match status" value="1"/>
</dbReference>
<dbReference type="STRING" id="92487.SAMN02745130_03047"/>
<dbReference type="SUPFAM" id="SSF51161">
    <property type="entry name" value="Trimeric LpxA-like enzymes"/>
    <property type="match status" value="1"/>
</dbReference>
<dbReference type="RefSeq" id="WP_078923499.1">
    <property type="nucleotide sequence ID" value="NZ_FUYB01000018.1"/>
</dbReference>
<dbReference type="InterPro" id="IPR011004">
    <property type="entry name" value="Trimer_LpxA-like_sf"/>
</dbReference>
<proteinExistence type="inferred from homology"/>
<dbReference type="Pfam" id="PF00132">
    <property type="entry name" value="Hexapep"/>
    <property type="match status" value="1"/>
</dbReference>
<dbReference type="Gene3D" id="2.160.10.10">
    <property type="entry name" value="Hexapeptide repeat proteins"/>
    <property type="match status" value="1"/>
</dbReference>
<evidence type="ECO:0000313" key="4">
    <source>
        <dbReference type="Proteomes" id="UP000190460"/>
    </source>
</evidence>
<reference evidence="3 4" key="1">
    <citation type="submission" date="2017-02" db="EMBL/GenBank/DDBJ databases">
        <authorList>
            <person name="Peterson S.W."/>
        </authorList>
    </citation>
    <scope>NUCLEOTIDE SEQUENCE [LARGE SCALE GENOMIC DNA]</scope>
    <source>
        <strain evidence="3 4">ATCC 49788</strain>
    </source>
</reference>
<dbReference type="PANTHER" id="PTHR23416">
    <property type="entry name" value="SIALIC ACID SYNTHASE-RELATED"/>
    <property type="match status" value="1"/>
</dbReference>
<dbReference type="Proteomes" id="UP000190460">
    <property type="component" value="Unassembled WGS sequence"/>
</dbReference>
<organism evidence="3 4">
    <name type="scientific">Thiothrix eikelboomii</name>
    <dbReference type="NCBI Taxonomy" id="92487"/>
    <lineage>
        <taxon>Bacteria</taxon>
        <taxon>Pseudomonadati</taxon>
        <taxon>Pseudomonadota</taxon>
        <taxon>Gammaproteobacteria</taxon>
        <taxon>Thiotrichales</taxon>
        <taxon>Thiotrichaceae</taxon>
        <taxon>Thiothrix</taxon>
    </lineage>
</organism>
<evidence type="ECO:0000256" key="2">
    <source>
        <dbReference type="ARBA" id="ARBA00022679"/>
    </source>
</evidence>
<protein>
    <submittedName>
        <fullName evidence="3">Transferase hexapeptide (Six repeat-containing protein)</fullName>
    </submittedName>
</protein>